<dbReference type="SMART" id="SM00898">
    <property type="entry name" value="Fapy_DNA_glyco"/>
    <property type="match status" value="1"/>
</dbReference>
<comment type="similarity">
    <text evidence="3">Belongs to the FPG family.</text>
</comment>
<evidence type="ECO:0000259" key="17">
    <source>
        <dbReference type="PROSITE" id="PS51066"/>
    </source>
</evidence>
<dbReference type="InterPro" id="IPR010979">
    <property type="entry name" value="Ribosomal_uS13-like_H2TH"/>
</dbReference>
<comment type="caution">
    <text evidence="19">The sequence shown here is derived from an EMBL/GenBank/DDBJ whole genome shotgun (WGS) entry which is preliminary data.</text>
</comment>
<dbReference type="Pfam" id="PF01149">
    <property type="entry name" value="Fapy_DNA_glyco"/>
    <property type="match status" value="1"/>
</dbReference>
<evidence type="ECO:0000256" key="1">
    <source>
        <dbReference type="ARBA" id="ARBA00001668"/>
    </source>
</evidence>
<comment type="cofactor">
    <cofactor evidence="2">
        <name>Zn(2+)</name>
        <dbReference type="ChEBI" id="CHEBI:29105"/>
    </cofactor>
</comment>
<dbReference type="PANTHER" id="PTHR22993:SF9">
    <property type="entry name" value="FORMAMIDOPYRIMIDINE-DNA GLYCOSYLASE"/>
    <property type="match status" value="1"/>
</dbReference>
<evidence type="ECO:0000256" key="7">
    <source>
        <dbReference type="ARBA" id="ARBA00022801"/>
    </source>
</evidence>
<dbReference type="PROSITE" id="PS01242">
    <property type="entry name" value="ZF_FPG_1"/>
    <property type="match status" value="1"/>
</dbReference>
<evidence type="ECO:0000256" key="11">
    <source>
        <dbReference type="ARBA" id="ARBA00023239"/>
    </source>
</evidence>
<feature type="domain" description="Formamidopyrimidine-DNA glycosylase catalytic" evidence="18">
    <location>
        <begin position="54"/>
        <end position="167"/>
    </location>
</feature>
<dbReference type="GO" id="GO:0008270">
    <property type="term" value="F:zinc ion binding"/>
    <property type="evidence" value="ECO:0007669"/>
    <property type="project" value="UniProtKB-KW"/>
</dbReference>
<organism evidence="19 20">
    <name type="scientific">candidate division KSB3 bacterium</name>
    <dbReference type="NCBI Taxonomy" id="2044937"/>
    <lineage>
        <taxon>Bacteria</taxon>
        <taxon>candidate division KSB3</taxon>
    </lineage>
</organism>
<comment type="catalytic activity">
    <reaction evidence="14">
        <text>2'-deoxyribonucleotide-(2'-deoxyribose 5'-phosphate)-2'-deoxyribonucleotide-DNA = a 3'-end 2'-deoxyribonucleotide-(2,3-dehydro-2,3-deoxyribose 5'-phosphate)-DNA + a 5'-end 5'-phospho-2'-deoxyribonucleoside-DNA + H(+)</text>
        <dbReference type="Rhea" id="RHEA:66592"/>
        <dbReference type="Rhea" id="RHEA-COMP:13180"/>
        <dbReference type="Rhea" id="RHEA-COMP:16897"/>
        <dbReference type="Rhea" id="RHEA-COMP:17067"/>
        <dbReference type="ChEBI" id="CHEBI:15378"/>
        <dbReference type="ChEBI" id="CHEBI:136412"/>
        <dbReference type="ChEBI" id="CHEBI:157695"/>
        <dbReference type="ChEBI" id="CHEBI:167181"/>
        <dbReference type="EC" id="4.2.99.18"/>
    </reaction>
</comment>
<name>A0A9D5JX47_9BACT</name>
<evidence type="ECO:0000256" key="9">
    <source>
        <dbReference type="ARBA" id="ARBA00023125"/>
    </source>
</evidence>
<dbReference type="Pfam" id="PF06827">
    <property type="entry name" value="zf-FPG_IleRS"/>
    <property type="match status" value="1"/>
</dbReference>
<dbReference type="Proteomes" id="UP000649604">
    <property type="component" value="Unassembled WGS sequence"/>
</dbReference>
<gene>
    <name evidence="19" type="ORF">GF339_12220</name>
</gene>
<dbReference type="GO" id="GO:0008534">
    <property type="term" value="F:oxidized purine nucleobase lesion DNA N-glycosylase activity"/>
    <property type="evidence" value="ECO:0007669"/>
    <property type="project" value="UniProtKB-EC"/>
</dbReference>
<evidence type="ECO:0000256" key="16">
    <source>
        <dbReference type="SAM" id="MobiDB-lite"/>
    </source>
</evidence>
<evidence type="ECO:0000256" key="6">
    <source>
        <dbReference type="ARBA" id="ARBA00022771"/>
    </source>
</evidence>
<evidence type="ECO:0000256" key="13">
    <source>
        <dbReference type="ARBA" id="ARBA00023295"/>
    </source>
</evidence>
<dbReference type="SMART" id="SM01232">
    <property type="entry name" value="H2TH"/>
    <property type="match status" value="1"/>
</dbReference>
<feature type="compositionally biased region" description="Polar residues" evidence="16">
    <location>
        <begin position="13"/>
        <end position="47"/>
    </location>
</feature>
<evidence type="ECO:0000256" key="15">
    <source>
        <dbReference type="PROSITE-ProRule" id="PRU00391"/>
    </source>
</evidence>
<dbReference type="SUPFAM" id="SSF46946">
    <property type="entry name" value="S13-like H2TH domain"/>
    <property type="match status" value="1"/>
</dbReference>
<evidence type="ECO:0000256" key="4">
    <source>
        <dbReference type="ARBA" id="ARBA00022723"/>
    </source>
</evidence>
<dbReference type="InterPro" id="IPR015887">
    <property type="entry name" value="DNA_glyclase_Znf_dom_DNA_BS"/>
</dbReference>
<dbReference type="SUPFAM" id="SSF57716">
    <property type="entry name" value="Glucocorticoid receptor-like (DNA-binding domain)"/>
    <property type="match status" value="1"/>
</dbReference>
<dbReference type="PROSITE" id="PS51066">
    <property type="entry name" value="ZF_FPG_2"/>
    <property type="match status" value="1"/>
</dbReference>
<protein>
    <submittedName>
        <fullName evidence="19">Fpg/Nei family DNA glycosylase</fullName>
    </submittedName>
</protein>
<evidence type="ECO:0000256" key="8">
    <source>
        <dbReference type="ARBA" id="ARBA00022833"/>
    </source>
</evidence>
<dbReference type="InterPro" id="IPR010663">
    <property type="entry name" value="Znf_FPG/IleRS"/>
</dbReference>
<keyword evidence="12" id="KW-0511">Multifunctional enzyme</keyword>
<dbReference type="InterPro" id="IPR012319">
    <property type="entry name" value="FPG_cat"/>
</dbReference>
<evidence type="ECO:0000256" key="5">
    <source>
        <dbReference type="ARBA" id="ARBA00022763"/>
    </source>
</evidence>
<proteinExistence type="inferred from homology"/>
<dbReference type="Gene3D" id="3.20.190.10">
    <property type="entry name" value="MutM-like, N-terminal"/>
    <property type="match status" value="1"/>
</dbReference>
<feature type="region of interest" description="Disordered" evidence="16">
    <location>
        <begin position="13"/>
        <end position="55"/>
    </location>
</feature>
<dbReference type="GO" id="GO:0140078">
    <property type="term" value="F:class I DNA-(apurinic or apyrimidinic site) endonuclease activity"/>
    <property type="evidence" value="ECO:0007669"/>
    <property type="project" value="UniProtKB-EC"/>
</dbReference>
<dbReference type="EMBL" id="WJJP01000397">
    <property type="protein sequence ID" value="MBD3325346.1"/>
    <property type="molecule type" value="Genomic_DNA"/>
</dbReference>
<keyword evidence="13" id="KW-0326">Glycosidase</keyword>
<keyword evidence="9" id="KW-0238">DNA-binding</keyword>
<dbReference type="GO" id="GO:0006284">
    <property type="term" value="P:base-excision repair"/>
    <property type="evidence" value="ECO:0007669"/>
    <property type="project" value="InterPro"/>
</dbReference>
<accession>A0A9D5JX47</accession>
<keyword evidence="4" id="KW-0479">Metal-binding</keyword>
<keyword evidence="5" id="KW-0227">DNA damage</keyword>
<dbReference type="Pfam" id="PF06831">
    <property type="entry name" value="H2TH"/>
    <property type="match status" value="1"/>
</dbReference>
<dbReference type="GO" id="GO:0003684">
    <property type="term" value="F:damaged DNA binding"/>
    <property type="evidence" value="ECO:0007669"/>
    <property type="project" value="InterPro"/>
</dbReference>
<keyword evidence="7" id="KW-0378">Hydrolase</keyword>
<evidence type="ECO:0000313" key="20">
    <source>
        <dbReference type="Proteomes" id="UP000649604"/>
    </source>
</evidence>
<evidence type="ECO:0000256" key="12">
    <source>
        <dbReference type="ARBA" id="ARBA00023268"/>
    </source>
</evidence>
<evidence type="ECO:0000259" key="18">
    <source>
        <dbReference type="PROSITE" id="PS51068"/>
    </source>
</evidence>
<keyword evidence="10" id="KW-0234">DNA repair</keyword>
<keyword evidence="11" id="KW-0456">Lyase</keyword>
<evidence type="ECO:0000256" key="10">
    <source>
        <dbReference type="ARBA" id="ARBA00023204"/>
    </source>
</evidence>
<evidence type="ECO:0000256" key="2">
    <source>
        <dbReference type="ARBA" id="ARBA00001947"/>
    </source>
</evidence>
<dbReference type="PROSITE" id="PS51068">
    <property type="entry name" value="FPG_CAT"/>
    <property type="match status" value="1"/>
</dbReference>
<feature type="domain" description="FPG-type" evidence="17">
    <location>
        <begin position="280"/>
        <end position="314"/>
    </location>
</feature>
<comment type="catalytic activity">
    <reaction evidence="1">
        <text>Hydrolysis of DNA containing ring-opened 7-methylguanine residues, releasing 2,6-diamino-4-hydroxy-5-(N-methyl)formamidopyrimidine.</text>
        <dbReference type="EC" id="3.2.2.23"/>
    </reaction>
</comment>
<sequence length="316" mass="34926">MVAIPCSTNCIAAGRTSSANKPTARRSMSSSGSWRNKNARNNNISSKGRSKNMPELPDVEVLKQYVDATSLHQPITGVDVRAEAILEDTSPEKLSSVLHGSSLEQTARHGKHLFIHVDDEPWLGVHFGMTGFFKYFRDEDSEPPHTRLVISFDNGYHLAYDSQRKLGKITLIDQVSRYLQEQKLGPDALSPAWDFDAFASALEGRRGMVKTALMNQEILAGIGNIYADEILFHAGISPKSSLSELDEKHLRTLFETMTEVLQTAVDCRADPAQLPDSFLLPHREEGAPCPRCGGTIATVKVSGRTSYYCPACQQQF</sequence>
<dbReference type="InterPro" id="IPR015886">
    <property type="entry name" value="H2TH_FPG"/>
</dbReference>
<dbReference type="AlphaFoldDB" id="A0A9D5JX47"/>
<reference evidence="19" key="1">
    <citation type="submission" date="2019-11" db="EMBL/GenBank/DDBJ databases">
        <title>Microbial mats filling the niche in hypersaline microbial mats.</title>
        <authorList>
            <person name="Wong H.L."/>
            <person name="Macleod F.I."/>
            <person name="White R.A. III"/>
            <person name="Burns B.P."/>
        </authorList>
    </citation>
    <scope>NUCLEOTIDE SEQUENCE</scope>
    <source>
        <strain evidence="19">Rbin_158</strain>
    </source>
</reference>
<dbReference type="PANTHER" id="PTHR22993">
    <property type="entry name" value="FORMAMIDOPYRIMIDINE-DNA GLYCOSYLASE"/>
    <property type="match status" value="1"/>
</dbReference>
<evidence type="ECO:0000313" key="19">
    <source>
        <dbReference type="EMBL" id="MBD3325346.1"/>
    </source>
</evidence>
<evidence type="ECO:0000256" key="3">
    <source>
        <dbReference type="ARBA" id="ARBA00009409"/>
    </source>
</evidence>
<dbReference type="InterPro" id="IPR035937">
    <property type="entry name" value="FPG_N"/>
</dbReference>
<keyword evidence="6 15" id="KW-0863">Zinc-finger</keyword>
<dbReference type="InterPro" id="IPR000214">
    <property type="entry name" value="Znf_DNA_glyclase/AP_lyase"/>
</dbReference>
<dbReference type="Gene3D" id="1.10.8.50">
    <property type="match status" value="1"/>
</dbReference>
<keyword evidence="8" id="KW-0862">Zinc</keyword>
<dbReference type="SUPFAM" id="SSF81624">
    <property type="entry name" value="N-terminal domain of MutM-like DNA repair proteins"/>
    <property type="match status" value="1"/>
</dbReference>
<evidence type="ECO:0000256" key="14">
    <source>
        <dbReference type="ARBA" id="ARBA00044632"/>
    </source>
</evidence>